<dbReference type="SMART" id="SM00487">
    <property type="entry name" value="DEXDc"/>
    <property type="match status" value="1"/>
</dbReference>
<feature type="domain" description="Helicase ATP-binding" evidence="6">
    <location>
        <begin position="110"/>
        <end position="388"/>
    </location>
</feature>
<dbReference type="GO" id="GO:0005524">
    <property type="term" value="F:ATP binding"/>
    <property type="evidence" value="ECO:0007669"/>
    <property type="project" value="UniProtKB-KW"/>
</dbReference>
<dbReference type="SMART" id="SM00491">
    <property type="entry name" value="HELICc2"/>
    <property type="match status" value="1"/>
</dbReference>
<reference evidence="7" key="1">
    <citation type="journal article" date="2021" name="PeerJ">
        <title>Extensive microbial diversity within the chicken gut microbiome revealed by metagenomics and culture.</title>
        <authorList>
            <person name="Gilroy R."/>
            <person name="Ravi A."/>
            <person name="Getino M."/>
            <person name="Pursley I."/>
            <person name="Horton D.L."/>
            <person name="Alikhan N.F."/>
            <person name="Baker D."/>
            <person name="Gharbi K."/>
            <person name="Hall N."/>
            <person name="Watson M."/>
            <person name="Adriaenssens E.M."/>
            <person name="Foster-Nyarko E."/>
            <person name="Jarju S."/>
            <person name="Secka A."/>
            <person name="Antonio M."/>
            <person name="Oren A."/>
            <person name="Chaudhuri R.R."/>
            <person name="La Ragione R."/>
            <person name="Hildebrand F."/>
            <person name="Pallen M.J."/>
        </authorList>
    </citation>
    <scope>NUCLEOTIDE SEQUENCE</scope>
    <source>
        <strain evidence="7">687</strain>
    </source>
</reference>
<organism evidence="7 8">
    <name type="scientific">Candidatus Anaerobiospirillum merdipullorum</name>
    <dbReference type="NCBI Taxonomy" id="2838450"/>
    <lineage>
        <taxon>Bacteria</taxon>
        <taxon>Pseudomonadati</taxon>
        <taxon>Pseudomonadota</taxon>
        <taxon>Gammaproteobacteria</taxon>
        <taxon>Aeromonadales</taxon>
        <taxon>Succinivibrionaceae</taxon>
        <taxon>Anaerobiospirillum</taxon>
    </lineage>
</organism>
<feature type="region of interest" description="Disordered" evidence="5">
    <location>
        <begin position="31"/>
        <end position="92"/>
    </location>
</feature>
<evidence type="ECO:0000256" key="5">
    <source>
        <dbReference type="SAM" id="MobiDB-lite"/>
    </source>
</evidence>
<protein>
    <submittedName>
        <fullName evidence="7">ATP-dependent DNA helicase</fullName>
    </submittedName>
</protein>
<evidence type="ECO:0000259" key="6">
    <source>
        <dbReference type="PROSITE" id="PS51193"/>
    </source>
</evidence>
<evidence type="ECO:0000313" key="7">
    <source>
        <dbReference type="EMBL" id="MBU3827227.1"/>
    </source>
</evidence>
<dbReference type="Proteomes" id="UP000824150">
    <property type="component" value="Unassembled WGS sequence"/>
</dbReference>
<dbReference type="InterPro" id="IPR045028">
    <property type="entry name" value="DinG/Rad3-like"/>
</dbReference>
<gene>
    <name evidence="7" type="ORF">IAA31_07035</name>
</gene>
<dbReference type="SUPFAM" id="SSF52540">
    <property type="entry name" value="P-loop containing nucleoside triphosphate hydrolases"/>
    <property type="match status" value="2"/>
</dbReference>
<sequence length="783" mass="86805">MSGDSFYERAARGEEVLSLLPRNIYLKAEKNASHSPSNMQIDKSLPPVNKQADPALNSKSVSAPAVATTASTAPTRTPSPSTQATANQPEPFAMDKLDPSIVRYLGANGKLAKHHAQFHQRTGQLQMAQAVLSALRESHILLAEAGTGTGKTFAYLIPALLNCHTTVISTGSKALQDQLVAADIPKLVKLMGLKDINFMVLKGFSNYLCLRRFKQAVHDNELTATERTRVEKFMAAEEAALLENPFSCSFADVNARFSSELVSKITIHRQRCLNKKCPYFGDNCFAHKARHYATQARIVVVNHALLFAALNAKNGKKPEKSNAEEVPTLFLPKFDALICDEAHMLPDYGRTFYSHEFDSVTVRAWLDNLQRELLDAKVAGREQYKKPCANLKQALHAAVEYLSAREGKHNFLYLKYQDFDAHTPKEQLQVNQGFRQLMVDIYTKMQAIKKLLRDTVQSTPEPFGNIATEFDDLMQALVMAMNCDEPQKNKMADDNHVCYATLTSDRFTFTIAPLEIGPYFNQELAALLKSKRGLVMTSATLSVRGSFDKFAWDIGAKGLDVRTLLVGSTFDYAKQAMLYLSPHFPDVKDLSRNQLLVQQLGPVMDAVPGGIFFLTTSYRSLQECALLLENYFGTRRKVLVQAGGSSNAQIMRAFKRDGHAVLVGTSSFWAGVDVPGQALMLVIIDKLPFASPVDPFERARADKFKAKGSNPFVTISLPEAIIALRQGVGRLIRSENDQGGLIICDPRVCTQRYGKMIIEALPPMHRCASLSSMEEFFKGLSVV</sequence>
<keyword evidence="1" id="KW-0547">Nucleotide-binding</keyword>
<dbReference type="AlphaFoldDB" id="A0A9E2KPP4"/>
<dbReference type="GO" id="GO:0006281">
    <property type="term" value="P:DNA repair"/>
    <property type="evidence" value="ECO:0007669"/>
    <property type="project" value="TreeGrafter"/>
</dbReference>
<dbReference type="GO" id="GO:0003678">
    <property type="term" value="F:DNA helicase activity"/>
    <property type="evidence" value="ECO:0007669"/>
    <property type="project" value="TreeGrafter"/>
</dbReference>
<dbReference type="InterPro" id="IPR027417">
    <property type="entry name" value="P-loop_NTPase"/>
</dbReference>
<comment type="caution">
    <text evidence="7">The sequence shown here is derived from an EMBL/GenBank/DDBJ whole genome shotgun (WGS) entry which is preliminary data.</text>
</comment>
<evidence type="ECO:0000256" key="4">
    <source>
        <dbReference type="ARBA" id="ARBA00038058"/>
    </source>
</evidence>
<dbReference type="PANTHER" id="PTHR11472:SF34">
    <property type="entry name" value="REGULATOR OF TELOMERE ELONGATION HELICASE 1"/>
    <property type="match status" value="1"/>
</dbReference>
<keyword evidence="3" id="KW-0067">ATP-binding</keyword>
<dbReference type="GO" id="GO:0016818">
    <property type="term" value="F:hydrolase activity, acting on acid anhydrides, in phosphorus-containing anhydrides"/>
    <property type="evidence" value="ECO:0007669"/>
    <property type="project" value="InterPro"/>
</dbReference>
<dbReference type="InterPro" id="IPR014001">
    <property type="entry name" value="Helicase_ATP-bd"/>
</dbReference>
<evidence type="ECO:0000256" key="1">
    <source>
        <dbReference type="ARBA" id="ARBA00022741"/>
    </source>
</evidence>
<keyword evidence="2" id="KW-0378">Hydrolase</keyword>
<dbReference type="Pfam" id="PF13307">
    <property type="entry name" value="Helicase_C_2"/>
    <property type="match status" value="1"/>
</dbReference>
<dbReference type="EMBL" id="JAHLFG010000076">
    <property type="protein sequence ID" value="MBU3827227.1"/>
    <property type="molecule type" value="Genomic_DNA"/>
</dbReference>
<dbReference type="PROSITE" id="PS51193">
    <property type="entry name" value="HELICASE_ATP_BIND_2"/>
    <property type="match status" value="1"/>
</dbReference>
<evidence type="ECO:0000313" key="8">
    <source>
        <dbReference type="Proteomes" id="UP000824150"/>
    </source>
</evidence>
<dbReference type="PANTHER" id="PTHR11472">
    <property type="entry name" value="DNA REPAIR DEAD HELICASE RAD3/XP-D SUBFAMILY MEMBER"/>
    <property type="match status" value="1"/>
</dbReference>
<dbReference type="InterPro" id="IPR014013">
    <property type="entry name" value="Helic_SF1/SF2_ATP-bd_DinG/Rad3"/>
</dbReference>
<evidence type="ECO:0000256" key="3">
    <source>
        <dbReference type="ARBA" id="ARBA00022840"/>
    </source>
</evidence>
<dbReference type="Gene3D" id="3.40.50.300">
    <property type="entry name" value="P-loop containing nucleotide triphosphate hydrolases"/>
    <property type="match status" value="2"/>
</dbReference>
<feature type="compositionally biased region" description="Low complexity" evidence="5">
    <location>
        <begin position="62"/>
        <end position="86"/>
    </location>
</feature>
<dbReference type="GO" id="GO:0003676">
    <property type="term" value="F:nucleic acid binding"/>
    <property type="evidence" value="ECO:0007669"/>
    <property type="project" value="InterPro"/>
</dbReference>
<evidence type="ECO:0000256" key="2">
    <source>
        <dbReference type="ARBA" id="ARBA00022801"/>
    </source>
</evidence>
<keyword evidence="7" id="KW-0347">Helicase</keyword>
<proteinExistence type="inferred from homology"/>
<accession>A0A9E2KPP4</accession>
<dbReference type="InterPro" id="IPR006555">
    <property type="entry name" value="ATP-dep_Helicase_C"/>
</dbReference>
<name>A0A9E2KPP4_9GAMM</name>
<reference evidence="7" key="2">
    <citation type="submission" date="2021-04" db="EMBL/GenBank/DDBJ databases">
        <authorList>
            <person name="Gilroy R."/>
        </authorList>
    </citation>
    <scope>NUCLEOTIDE SEQUENCE</scope>
    <source>
        <strain evidence="7">687</strain>
    </source>
</reference>
<comment type="similarity">
    <text evidence="4">Belongs to the helicase family. DinG subfamily.</text>
</comment>